<keyword evidence="1" id="KW-1133">Transmembrane helix</keyword>
<dbReference type="OrthoDB" id="1122180at2"/>
<keyword evidence="1" id="KW-0812">Transmembrane</keyword>
<accession>A0A419W9K3</accession>
<dbReference type="EMBL" id="RAPN01000001">
    <property type="protein sequence ID" value="RKD92148.1"/>
    <property type="molecule type" value="Genomic_DNA"/>
</dbReference>
<comment type="caution">
    <text evidence="2">The sequence shown here is derived from an EMBL/GenBank/DDBJ whole genome shotgun (WGS) entry which is preliminary data.</text>
</comment>
<gene>
    <name evidence="2" type="ORF">BC643_2518</name>
</gene>
<dbReference type="AlphaFoldDB" id="A0A419W9K3"/>
<evidence type="ECO:0000313" key="2">
    <source>
        <dbReference type="EMBL" id="RKD92148.1"/>
    </source>
</evidence>
<reference evidence="2 3" key="1">
    <citation type="submission" date="2018-09" db="EMBL/GenBank/DDBJ databases">
        <title>Genomic Encyclopedia of Archaeal and Bacterial Type Strains, Phase II (KMG-II): from individual species to whole genera.</title>
        <authorList>
            <person name="Goeker M."/>
        </authorList>
    </citation>
    <scope>NUCLEOTIDE SEQUENCE [LARGE SCALE GENOMIC DNA]</scope>
    <source>
        <strain evidence="2 3">DSM 27148</strain>
    </source>
</reference>
<organism evidence="2 3">
    <name type="scientific">Mangrovibacterium diazotrophicum</name>
    <dbReference type="NCBI Taxonomy" id="1261403"/>
    <lineage>
        <taxon>Bacteria</taxon>
        <taxon>Pseudomonadati</taxon>
        <taxon>Bacteroidota</taxon>
        <taxon>Bacteroidia</taxon>
        <taxon>Marinilabiliales</taxon>
        <taxon>Prolixibacteraceae</taxon>
        <taxon>Mangrovibacterium</taxon>
    </lineage>
</organism>
<feature type="transmembrane region" description="Helical" evidence="1">
    <location>
        <begin position="106"/>
        <end position="125"/>
    </location>
</feature>
<dbReference type="Proteomes" id="UP000283387">
    <property type="component" value="Unassembled WGS sequence"/>
</dbReference>
<sequence length="163" mass="17971">MRKLIFCIGFILILTSLKTTAQIKFEPIGLMEKGILFKKDVYVRCDVEMNDEQLVKLLLKDPNMASYAKPLTLNYSAGKILSASAGILITLPILDSFGSDSDPNWSLAYIGAGCLAASIPFKIAFRKKARKAIAYYNSGYREAKDVSMLFQTGPNGVGLVMKF</sequence>
<proteinExistence type="predicted"/>
<evidence type="ECO:0000313" key="3">
    <source>
        <dbReference type="Proteomes" id="UP000283387"/>
    </source>
</evidence>
<evidence type="ECO:0000256" key="1">
    <source>
        <dbReference type="SAM" id="Phobius"/>
    </source>
</evidence>
<protein>
    <submittedName>
        <fullName evidence="2">Uncharacterized protein</fullName>
    </submittedName>
</protein>
<name>A0A419W9K3_9BACT</name>
<dbReference type="RefSeq" id="WP_120273389.1">
    <property type="nucleotide sequence ID" value="NZ_RAPN01000001.1"/>
</dbReference>
<keyword evidence="1" id="KW-0472">Membrane</keyword>
<keyword evidence="3" id="KW-1185">Reference proteome</keyword>